<dbReference type="Proteomes" id="UP000526233">
    <property type="component" value="Unassembled WGS sequence"/>
</dbReference>
<dbReference type="AlphaFoldDB" id="A0A7Y3T4J9"/>
<comment type="caution">
    <text evidence="2">The sequence shown here is derived from an EMBL/GenBank/DDBJ whole genome shotgun (WGS) entry which is preliminary data.</text>
</comment>
<evidence type="ECO:0000313" key="3">
    <source>
        <dbReference type="Proteomes" id="UP000526233"/>
    </source>
</evidence>
<evidence type="ECO:0000313" key="2">
    <source>
        <dbReference type="EMBL" id="NNV20581.1"/>
    </source>
</evidence>
<proteinExistence type="predicted"/>
<gene>
    <name evidence="2" type="ORF">EHE22_09105</name>
</gene>
<accession>A0A7Y3T4J9</accession>
<dbReference type="RefSeq" id="WP_171379898.1">
    <property type="nucleotide sequence ID" value="NZ_PKQI01000002.1"/>
</dbReference>
<sequence>MTLIQDLHAAISRRDWHAVEVAANRLRDTNLEADNEALTARVKELEKVNAKLCDDAIDYELKVAERDISLKALETHLAALKDAAKSVEDWWLSEGMNHFPGAPYCIFAIRAALEDRP</sequence>
<name>A0A7Y3T4J9_9HYPH</name>
<protein>
    <submittedName>
        <fullName evidence="2">Uncharacterized protein</fullName>
    </submittedName>
</protein>
<feature type="coiled-coil region" evidence="1">
    <location>
        <begin position="28"/>
        <end position="55"/>
    </location>
</feature>
<dbReference type="EMBL" id="PKQI01000002">
    <property type="protein sequence ID" value="NNV20581.1"/>
    <property type="molecule type" value="Genomic_DNA"/>
</dbReference>
<organism evidence="2 3">
    <name type="scientific">Brucella pseudogrignonensis</name>
    <dbReference type="NCBI Taxonomy" id="419475"/>
    <lineage>
        <taxon>Bacteria</taxon>
        <taxon>Pseudomonadati</taxon>
        <taxon>Pseudomonadota</taxon>
        <taxon>Alphaproteobacteria</taxon>
        <taxon>Hyphomicrobiales</taxon>
        <taxon>Brucellaceae</taxon>
        <taxon>Brucella/Ochrobactrum group</taxon>
        <taxon>Brucella</taxon>
    </lineage>
</organism>
<keyword evidence="1" id="KW-0175">Coiled coil</keyword>
<reference evidence="2 3" key="1">
    <citation type="submission" date="2018-11" db="EMBL/GenBank/DDBJ databases">
        <title>Genome sequencing and analysis.</title>
        <authorList>
            <person name="Huang Y.-T."/>
        </authorList>
    </citation>
    <scope>NUCLEOTIDE SEQUENCE [LARGE SCALE GENOMIC DNA]</scope>
    <source>
        <strain evidence="2 3">SHIN</strain>
    </source>
</reference>
<evidence type="ECO:0000256" key="1">
    <source>
        <dbReference type="SAM" id="Coils"/>
    </source>
</evidence>